<accession>A0ABY6DGH0</accession>
<proteinExistence type="predicted"/>
<dbReference type="RefSeq" id="WP_263049232.1">
    <property type="nucleotide sequence ID" value="NZ_CP106739.1"/>
</dbReference>
<evidence type="ECO:0000313" key="1">
    <source>
        <dbReference type="EMBL" id="UXX85262.1"/>
    </source>
</evidence>
<sequence>MASMIWTPAVAEKTIWGFQAEQLEYRFTEGEDTFVWDFDALAGTDELRFVWRSEGEVGESSGEYEELENQLRLQMPISTLFDGVIGVQASMPDGAPDRYNAVLGVKGLAPQWFEIDADLYVSDHPFFRFEAEYEALLTNRLILTPSFEMTLPLKDDTARNQGAGGATFEIGARVSYDLIDRAVSPYVGVNYEKSFGDTSDLMRAAGEDTDAFSVVVGARIMF</sequence>
<dbReference type="Pfam" id="PF05275">
    <property type="entry name" value="CopB"/>
    <property type="match status" value="1"/>
</dbReference>
<gene>
    <name evidence="1" type="ORF">N7U68_20675</name>
</gene>
<dbReference type="InterPro" id="IPR007939">
    <property type="entry name" value="Cu-R_B_prcur"/>
</dbReference>
<geneLocation type="plasmid" evidence="1 2">
    <name>unnamed3</name>
</geneLocation>
<name>A0ABY6DGH0_9RHOB</name>
<evidence type="ECO:0000313" key="2">
    <source>
        <dbReference type="Proteomes" id="UP001064087"/>
    </source>
</evidence>
<dbReference type="InterPro" id="IPR036709">
    <property type="entry name" value="Autotransporte_beta_dom_sf"/>
</dbReference>
<organism evidence="1 2">
    <name type="scientific">Roseovarius pelagicus</name>
    <dbReference type="NCBI Taxonomy" id="2980108"/>
    <lineage>
        <taxon>Bacteria</taxon>
        <taxon>Pseudomonadati</taxon>
        <taxon>Pseudomonadota</taxon>
        <taxon>Alphaproteobacteria</taxon>
        <taxon>Rhodobacterales</taxon>
        <taxon>Roseobacteraceae</taxon>
        <taxon>Roseovarius</taxon>
    </lineage>
</organism>
<dbReference type="Proteomes" id="UP001064087">
    <property type="component" value="Plasmid unnamed3"/>
</dbReference>
<reference evidence="1" key="1">
    <citation type="submission" date="2022-10" db="EMBL/GenBank/DDBJ databases">
        <title>Roseovarius pelagicus sp. nov., isolated from Arctic seawater.</title>
        <authorList>
            <person name="Hong Y.W."/>
            <person name="Hwang C.Y."/>
        </authorList>
    </citation>
    <scope>NUCLEOTIDE SEQUENCE</scope>
    <source>
        <strain evidence="1">HL-MP18</strain>
        <plasmid evidence="1">unnamed3</plasmid>
    </source>
</reference>
<keyword evidence="2" id="KW-1185">Reference proteome</keyword>
<keyword evidence="1" id="KW-0614">Plasmid</keyword>
<dbReference type="SUPFAM" id="SSF103515">
    <property type="entry name" value="Autotransporter"/>
    <property type="match status" value="1"/>
</dbReference>
<protein>
    <submittedName>
        <fullName evidence="1">Copper resistance protein B</fullName>
    </submittedName>
</protein>
<dbReference type="EMBL" id="CP106739">
    <property type="protein sequence ID" value="UXX85262.1"/>
    <property type="molecule type" value="Genomic_DNA"/>
</dbReference>